<dbReference type="Gene3D" id="1.10.132.20">
    <property type="entry name" value="Ribosome-recycling factor"/>
    <property type="match status" value="1"/>
</dbReference>
<dbReference type="InterPro" id="IPR036191">
    <property type="entry name" value="RRF_sf"/>
</dbReference>
<reference evidence="4" key="1">
    <citation type="journal article" date="2015" name="Nature">
        <title>Complex archaea that bridge the gap between prokaryotes and eukaryotes.</title>
        <authorList>
            <person name="Spang A."/>
            <person name="Saw J.H."/>
            <person name="Jorgensen S.L."/>
            <person name="Zaremba-Niedzwiedzka K."/>
            <person name="Martijn J."/>
            <person name="Lind A.E."/>
            <person name="van Eijk R."/>
            <person name="Schleper C."/>
            <person name="Guy L."/>
            <person name="Ettema T.J."/>
        </authorList>
    </citation>
    <scope>NUCLEOTIDE SEQUENCE</scope>
</reference>
<dbReference type="PANTHER" id="PTHR20982:SF3">
    <property type="entry name" value="MITOCHONDRIAL RIBOSOME RECYCLING FACTOR PSEUDO 1"/>
    <property type="match status" value="1"/>
</dbReference>
<proteinExistence type="inferred from homology"/>
<dbReference type="FunFam" id="3.30.1360.40:FF:000001">
    <property type="entry name" value="Ribosome-recycling factor"/>
    <property type="match status" value="1"/>
</dbReference>
<dbReference type="SUPFAM" id="SSF55194">
    <property type="entry name" value="Ribosome recycling factor, RRF"/>
    <property type="match status" value="1"/>
</dbReference>
<dbReference type="Pfam" id="PF01765">
    <property type="entry name" value="RRF"/>
    <property type="match status" value="1"/>
</dbReference>
<organism evidence="4">
    <name type="scientific">marine sediment metagenome</name>
    <dbReference type="NCBI Taxonomy" id="412755"/>
    <lineage>
        <taxon>unclassified sequences</taxon>
        <taxon>metagenomes</taxon>
        <taxon>ecological metagenomes</taxon>
    </lineage>
</organism>
<dbReference type="EMBL" id="LAZR01008834">
    <property type="protein sequence ID" value="KKM76288.1"/>
    <property type="molecule type" value="Genomic_DNA"/>
</dbReference>
<dbReference type="GO" id="GO:0043023">
    <property type="term" value="F:ribosomal large subunit binding"/>
    <property type="evidence" value="ECO:0007669"/>
    <property type="project" value="TreeGrafter"/>
</dbReference>
<dbReference type="Gene3D" id="3.30.1360.40">
    <property type="match status" value="1"/>
</dbReference>
<evidence type="ECO:0000256" key="2">
    <source>
        <dbReference type="ARBA" id="ARBA00022917"/>
    </source>
</evidence>
<dbReference type="CDD" id="cd00520">
    <property type="entry name" value="RRF"/>
    <property type="match status" value="1"/>
</dbReference>
<accession>A0A0F9K2X4</accession>
<name>A0A0F9K2X4_9ZZZZ</name>
<protein>
    <recommendedName>
        <fullName evidence="3">Ribosome recycling factor domain-containing protein</fullName>
    </recommendedName>
</protein>
<feature type="domain" description="Ribosome recycling factor" evidence="3">
    <location>
        <begin position="18"/>
        <end position="181"/>
    </location>
</feature>
<dbReference type="PANTHER" id="PTHR20982">
    <property type="entry name" value="RIBOSOME RECYCLING FACTOR"/>
    <property type="match status" value="1"/>
</dbReference>
<comment type="caution">
    <text evidence="4">The sequence shown here is derived from an EMBL/GenBank/DDBJ whole genome shotgun (WGS) entry which is preliminary data.</text>
</comment>
<keyword evidence="2" id="KW-0648">Protein biosynthesis</keyword>
<dbReference type="GO" id="GO:0006412">
    <property type="term" value="P:translation"/>
    <property type="evidence" value="ECO:0007669"/>
    <property type="project" value="UniProtKB-KW"/>
</dbReference>
<sequence>MSVENQVKIDMTQAIDYFKDDLKNIRTARANPAVVENLQIDVYGTNMRLRDLANITVPESRQLLITPYDANNVNAVAKSIEAANLNLQPAVDGNVVRINIPPMDEEIRKEMSKKCKEKAETAKVRIREIRRKFNETVRKQKQDGDIPEDIMKKEEKMIQELTDRFCKDVDCIAQEKEKEVLEV</sequence>
<dbReference type="HAMAP" id="MF_00040">
    <property type="entry name" value="RRF"/>
    <property type="match status" value="1"/>
</dbReference>
<evidence type="ECO:0000313" key="4">
    <source>
        <dbReference type="EMBL" id="KKM76288.1"/>
    </source>
</evidence>
<dbReference type="InterPro" id="IPR023584">
    <property type="entry name" value="Ribosome_recyc_fac_dom"/>
</dbReference>
<gene>
    <name evidence="4" type="ORF">LCGC14_1381650</name>
</gene>
<evidence type="ECO:0000256" key="1">
    <source>
        <dbReference type="ARBA" id="ARBA00005912"/>
    </source>
</evidence>
<evidence type="ECO:0000259" key="3">
    <source>
        <dbReference type="Pfam" id="PF01765"/>
    </source>
</evidence>
<dbReference type="AlphaFoldDB" id="A0A0F9K2X4"/>
<comment type="similarity">
    <text evidence="1">Belongs to the RRF family.</text>
</comment>
<dbReference type="NCBIfam" id="TIGR00496">
    <property type="entry name" value="frr"/>
    <property type="match status" value="1"/>
</dbReference>
<dbReference type="InterPro" id="IPR002661">
    <property type="entry name" value="Ribosome_recyc_fac"/>
</dbReference>